<dbReference type="InterPro" id="IPR002591">
    <property type="entry name" value="Phosphodiest/P_Trfase"/>
</dbReference>
<keyword evidence="1" id="KW-1133">Transmembrane helix</keyword>
<evidence type="ECO:0000256" key="2">
    <source>
        <dbReference type="SAM" id="SignalP"/>
    </source>
</evidence>
<gene>
    <name evidence="3" type="ORF">FSP39_020838</name>
</gene>
<evidence type="ECO:0000313" key="3">
    <source>
        <dbReference type="EMBL" id="KAK3098575.1"/>
    </source>
</evidence>
<dbReference type="Pfam" id="PF01663">
    <property type="entry name" value="Phosphodiest"/>
    <property type="match status" value="1"/>
</dbReference>
<feature type="transmembrane region" description="Helical" evidence="1">
    <location>
        <begin position="441"/>
        <end position="462"/>
    </location>
</feature>
<organism evidence="3 4">
    <name type="scientific">Pinctada imbricata</name>
    <name type="common">Atlantic pearl-oyster</name>
    <name type="synonym">Pinctada martensii</name>
    <dbReference type="NCBI Taxonomy" id="66713"/>
    <lineage>
        <taxon>Eukaryota</taxon>
        <taxon>Metazoa</taxon>
        <taxon>Spiralia</taxon>
        <taxon>Lophotrochozoa</taxon>
        <taxon>Mollusca</taxon>
        <taxon>Bivalvia</taxon>
        <taxon>Autobranchia</taxon>
        <taxon>Pteriomorphia</taxon>
        <taxon>Pterioida</taxon>
        <taxon>Pterioidea</taxon>
        <taxon>Pteriidae</taxon>
        <taxon>Pinctada</taxon>
    </lineage>
</organism>
<dbReference type="AlphaFoldDB" id="A0AA88YB35"/>
<evidence type="ECO:0000256" key="1">
    <source>
        <dbReference type="SAM" id="Phobius"/>
    </source>
</evidence>
<dbReference type="PANTHER" id="PTHR10151:SF120">
    <property type="entry name" value="BIS(5'-ADENOSYL)-TRIPHOSPHATASE"/>
    <property type="match status" value="1"/>
</dbReference>
<keyword evidence="1" id="KW-0812">Transmembrane</keyword>
<dbReference type="Proteomes" id="UP001186944">
    <property type="component" value="Unassembled WGS sequence"/>
</dbReference>
<dbReference type="InterPro" id="IPR017850">
    <property type="entry name" value="Alkaline_phosphatase_core_sf"/>
</dbReference>
<feature type="signal peptide" evidence="2">
    <location>
        <begin position="1"/>
        <end position="22"/>
    </location>
</feature>
<dbReference type="Gene3D" id="3.30.1360.180">
    <property type="match status" value="1"/>
</dbReference>
<keyword evidence="1" id="KW-0472">Membrane</keyword>
<dbReference type="Gene3D" id="3.40.720.10">
    <property type="entry name" value="Alkaline Phosphatase, subunit A"/>
    <property type="match status" value="1"/>
</dbReference>
<name>A0AA88YB35_PINIB</name>
<dbReference type="GO" id="GO:0016787">
    <property type="term" value="F:hydrolase activity"/>
    <property type="evidence" value="ECO:0007669"/>
    <property type="project" value="UniProtKB-ARBA"/>
</dbReference>
<feature type="chain" id="PRO_5041680586" evidence="2">
    <location>
        <begin position="23"/>
        <end position="502"/>
    </location>
</feature>
<dbReference type="EMBL" id="VSWD01000007">
    <property type="protein sequence ID" value="KAK3098575.1"/>
    <property type="molecule type" value="Genomic_DNA"/>
</dbReference>
<sequence length="502" mass="56863">MKVWSQTFALLLTILLFIQSNSLSIRSSVAEDIPLLTLISMDGFRYDYLDHFDNKEVPNFYYLINNGVKAASVHNVFPSVTLPSHMTLLSGLYPENHGVVHNRFYDAYYNKTYDLFDFLANEDPRFFDNGQETIWVTNQNAGLERNTGSMLFPDAVTTVKGVQPRIIPNSFYANDSITWERRVDTLIDWFQDKYRPINLGLLYFPEPDETGHRNGPEIIKGKELHSVILKLDKILGYFINKLNESNILHKMNIILTADHGMVKWNGQKVNLDDLVNPDLYKTASNGGNHIVELVYPKKGSEDEVFQSLKKSNNIYVYRKNSKEAREIHYSNHHRIPEIVVEAKEGFVIGNTESLKTFHTTGNHGYDPGKVKAVHPFFIASGPVFKKNFKSPTVKQIDIYSLMCHILKVPSAKSDGSMETVADLLSTSLEGAHTKDIETTSVTFLVIVLFTALVSGIFCIGAFRQSRITARKRMILGRPRKFNVASRDIPAASALLESDDDDL</sequence>
<accession>A0AA88YB35</accession>
<protein>
    <submittedName>
        <fullName evidence="3">Uncharacterized protein</fullName>
    </submittedName>
</protein>
<proteinExistence type="predicted"/>
<comment type="caution">
    <text evidence="3">The sequence shown here is derived from an EMBL/GenBank/DDBJ whole genome shotgun (WGS) entry which is preliminary data.</text>
</comment>
<reference evidence="3" key="1">
    <citation type="submission" date="2019-08" db="EMBL/GenBank/DDBJ databases">
        <title>The improved chromosome-level genome for the pearl oyster Pinctada fucata martensii using PacBio sequencing and Hi-C.</title>
        <authorList>
            <person name="Zheng Z."/>
        </authorList>
    </citation>
    <scope>NUCLEOTIDE SEQUENCE</scope>
    <source>
        <strain evidence="3">ZZ-2019</strain>
        <tissue evidence="3">Adductor muscle</tissue>
    </source>
</reference>
<dbReference type="PANTHER" id="PTHR10151">
    <property type="entry name" value="ECTONUCLEOTIDE PYROPHOSPHATASE/PHOSPHODIESTERASE"/>
    <property type="match status" value="1"/>
</dbReference>
<evidence type="ECO:0000313" key="4">
    <source>
        <dbReference type="Proteomes" id="UP001186944"/>
    </source>
</evidence>
<dbReference type="CDD" id="cd16018">
    <property type="entry name" value="Enpp"/>
    <property type="match status" value="1"/>
</dbReference>
<dbReference type="SUPFAM" id="SSF53649">
    <property type="entry name" value="Alkaline phosphatase-like"/>
    <property type="match status" value="1"/>
</dbReference>
<keyword evidence="2" id="KW-0732">Signal</keyword>
<keyword evidence="4" id="KW-1185">Reference proteome</keyword>